<evidence type="ECO:0000313" key="1">
    <source>
        <dbReference type="EMBL" id="KAH9380292.1"/>
    </source>
</evidence>
<dbReference type="OrthoDB" id="76105at2759"/>
<dbReference type="SUPFAM" id="SSF52047">
    <property type="entry name" value="RNI-like"/>
    <property type="match status" value="1"/>
</dbReference>
<dbReference type="Gene3D" id="3.80.10.10">
    <property type="entry name" value="Ribonuclease Inhibitor"/>
    <property type="match status" value="1"/>
</dbReference>
<reference evidence="1 2" key="1">
    <citation type="journal article" date="2020" name="Cell">
        <title>Large-Scale Comparative Analyses of Tick Genomes Elucidate Their Genetic Diversity and Vector Capacities.</title>
        <authorList>
            <consortium name="Tick Genome and Microbiome Consortium (TIGMIC)"/>
            <person name="Jia N."/>
            <person name="Wang J."/>
            <person name="Shi W."/>
            <person name="Du L."/>
            <person name="Sun Y."/>
            <person name="Zhan W."/>
            <person name="Jiang J.F."/>
            <person name="Wang Q."/>
            <person name="Zhang B."/>
            <person name="Ji P."/>
            <person name="Bell-Sakyi L."/>
            <person name="Cui X.M."/>
            <person name="Yuan T.T."/>
            <person name="Jiang B.G."/>
            <person name="Yang W.F."/>
            <person name="Lam T.T."/>
            <person name="Chang Q.C."/>
            <person name="Ding S.J."/>
            <person name="Wang X.J."/>
            <person name="Zhu J.G."/>
            <person name="Ruan X.D."/>
            <person name="Zhao L."/>
            <person name="Wei J.T."/>
            <person name="Ye R.Z."/>
            <person name="Que T.C."/>
            <person name="Du C.H."/>
            <person name="Zhou Y.H."/>
            <person name="Cheng J.X."/>
            <person name="Dai P.F."/>
            <person name="Guo W.B."/>
            <person name="Han X.H."/>
            <person name="Huang E.J."/>
            <person name="Li L.F."/>
            <person name="Wei W."/>
            <person name="Gao Y.C."/>
            <person name="Liu J.Z."/>
            <person name="Shao H.Z."/>
            <person name="Wang X."/>
            <person name="Wang C.C."/>
            <person name="Yang T.C."/>
            <person name="Huo Q.B."/>
            <person name="Li W."/>
            <person name="Chen H.Y."/>
            <person name="Chen S.E."/>
            <person name="Zhou L.G."/>
            <person name="Ni X.B."/>
            <person name="Tian J.H."/>
            <person name="Sheng Y."/>
            <person name="Liu T."/>
            <person name="Pan Y.S."/>
            <person name="Xia L.Y."/>
            <person name="Li J."/>
            <person name="Zhao F."/>
            <person name="Cao W.C."/>
        </authorList>
    </citation>
    <scope>NUCLEOTIDE SEQUENCE [LARGE SCALE GENOMIC DNA]</scope>
    <source>
        <strain evidence="1">HaeL-2018</strain>
    </source>
</reference>
<accession>A0A9J6H0Q1</accession>
<keyword evidence="2" id="KW-1185">Reference proteome</keyword>
<dbReference type="VEuPathDB" id="VectorBase:HLOH_043214"/>
<dbReference type="Proteomes" id="UP000821853">
    <property type="component" value="Chromosome 8"/>
</dbReference>
<gene>
    <name evidence="1" type="ORF">HPB48_011282</name>
</gene>
<protein>
    <submittedName>
        <fullName evidence="1">Uncharacterized protein</fullName>
    </submittedName>
</protein>
<sequence>MSENTTIIELEFSSKHSDEGSINDILRIFETHRSLERLTIAGVLQGSNQRQLKSLLLNNRTIRSLIIKGDTIYSDFGKLISEGLSENKTLELLDVSECHVEFGSILALCDALTKNTCSVKFDLLVPPPMNR</sequence>
<dbReference type="AlphaFoldDB" id="A0A9J6H0Q1"/>
<proteinExistence type="predicted"/>
<dbReference type="EMBL" id="JABSTR010000010">
    <property type="protein sequence ID" value="KAH9380292.1"/>
    <property type="molecule type" value="Genomic_DNA"/>
</dbReference>
<name>A0A9J6H0Q1_HAELO</name>
<organism evidence="1 2">
    <name type="scientific">Haemaphysalis longicornis</name>
    <name type="common">Bush tick</name>
    <dbReference type="NCBI Taxonomy" id="44386"/>
    <lineage>
        <taxon>Eukaryota</taxon>
        <taxon>Metazoa</taxon>
        <taxon>Ecdysozoa</taxon>
        <taxon>Arthropoda</taxon>
        <taxon>Chelicerata</taxon>
        <taxon>Arachnida</taxon>
        <taxon>Acari</taxon>
        <taxon>Parasitiformes</taxon>
        <taxon>Ixodida</taxon>
        <taxon>Ixodoidea</taxon>
        <taxon>Ixodidae</taxon>
        <taxon>Haemaphysalinae</taxon>
        <taxon>Haemaphysalis</taxon>
    </lineage>
</organism>
<dbReference type="InterPro" id="IPR032675">
    <property type="entry name" value="LRR_dom_sf"/>
</dbReference>
<evidence type="ECO:0000313" key="2">
    <source>
        <dbReference type="Proteomes" id="UP000821853"/>
    </source>
</evidence>
<comment type="caution">
    <text evidence="1">The sequence shown here is derived from an EMBL/GenBank/DDBJ whole genome shotgun (WGS) entry which is preliminary data.</text>
</comment>